<sequence length="97" mass="11048">MTFLIITFFVLLFVALIVAVARRTPAVIYDDFDDEVVHTTTTTTTTTTNGVVTVGTITRGWENNQPYVFDPVDNSKMYLNDKDDLYEDADGKYWNLI</sequence>
<evidence type="ECO:0000313" key="1">
    <source>
        <dbReference type="EMBL" id="CAB4241800.1"/>
    </source>
</evidence>
<accession>A0A6J5TDS0</accession>
<reference evidence="1" key="1">
    <citation type="submission" date="2020-05" db="EMBL/GenBank/DDBJ databases">
        <authorList>
            <person name="Chiriac C."/>
            <person name="Salcher M."/>
            <person name="Ghai R."/>
            <person name="Kavagutti S V."/>
        </authorList>
    </citation>
    <scope>NUCLEOTIDE SEQUENCE</scope>
</reference>
<organism evidence="1">
    <name type="scientific">uncultured Caudovirales phage</name>
    <dbReference type="NCBI Taxonomy" id="2100421"/>
    <lineage>
        <taxon>Viruses</taxon>
        <taxon>Duplodnaviria</taxon>
        <taxon>Heunggongvirae</taxon>
        <taxon>Uroviricota</taxon>
        <taxon>Caudoviricetes</taxon>
        <taxon>Peduoviridae</taxon>
        <taxon>Maltschvirus</taxon>
        <taxon>Maltschvirus maltsch</taxon>
    </lineage>
</organism>
<proteinExistence type="predicted"/>
<protein>
    <submittedName>
        <fullName evidence="1">Uncharacterized protein</fullName>
    </submittedName>
</protein>
<gene>
    <name evidence="1" type="ORF">UFOVP71_338</name>
</gene>
<name>A0A6J5TDS0_9CAUD</name>
<dbReference type="EMBL" id="LR797824">
    <property type="protein sequence ID" value="CAB4241800.1"/>
    <property type="molecule type" value="Genomic_DNA"/>
</dbReference>